<accession>D5AFF7</accession>
<feature type="transmembrane region" description="Helical" evidence="7">
    <location>
        <begin position="198"/>
        <end position="226"/>
    </location>
</feature>
<dbReference type="PANTHER" id="PTHR30477">
    <property type="entry name" value="ABC-TRANSPORTER METAL-BINDING PROTEIN"/>
    <property type="match status" value="1"/>
</dbReference>
<dbReference type="Gene3D" id="1.10.3470.10">
    <property type="entry name" value="ABC transporter involved in vitamin B12 uptake, BtuC"/>
    <property type="match status" value="1"/>
</dbReference>
<dbReference type="EMBL" id="CP000837">
    <property type="protein sequence ID" value="ADE30572.1"/>
    <property type="molecule type" value="Genomic_DNA"/>
</dbReference>
<evidence type="ECO:0000313" key="9">
    <source>
        <dbReference type="Proteomes" id="UP000002359"/>
    </source>
</evidence>
<evidence type="ECO:0000256" key="4">
    <source>
        <dbReference type="ARBA" id="ARBA00022989"/>
    </source>
</evidence>
<feature type="transmembrane region" description="Helical" evidence="7">
    <location>
        <begin position="238"/>
        <end position="261"/>
    </location>
</feature>
<evidence type="ECO:0000256" key="3">
    <source>
        <dbReference type="ARBA" id="ARBA00022692"/>
    </source>
</evidence>
<feature type="transmembrane region" description="Helical" evidence="7">
    <location>
        <begin position="155"/>
        <end position="178"/>
    </location>
</feature>
<feature type="transmembrane region" description="Helical" evidence="7">
    <location>
        <begin position="35"/>
        <end position="55"/>
    </location>
</feature>
<dbReference type="GO" id="GO:0010043">
    <property type="term" value="P:response to zinc ion"/>
    <property type="evidence" value="ECO:0007669"/>
    <property type="project" value="TreeGrafter"/>
</dbReference>
<protein>
    <submittedName>
        <fullName evidence="8">AdcB, ABC transporter membrane-spanning permease-Zinc (Zn2+) transport</fullName>
    </submittedName>
</protein>
<keyword evidence="3 6" id="KW-0812">Transmembrane</keyword>
<keyword evidence="5 7" id="KW-0472">Membrane</keyword>
<feature type="transmembrane region" description="Helical" evidence="7">
    <location>
        <begin position="67"/>
        <end position="96"/>
    </location>
</feature>
<dbReference type="AlphaFoldDB" id="D5AFF7"/>
<dbReference type="KEGG" id="ssw:SSGZ1_0107"/>
<evidence type="ECO:0000313" key="8">
    <source>
        <dbReference type="EMBL" id="ADE30572.1"/>
    </source>
</evidence>
<dbReference type="PATRIC" id="fig|423211.3.peg.106"/>
<keyword evidence="6" id="KW-0813">Transport</keyword>
<dbReference type="InterPro" id="IPR037294">
    <property type="entry name" value="ABC_BtuC-like"/>
</dbReference>
<keyword evidence="4 7" id="KW-1133">Transmembrane helix</keyword>
<organism evidence="8 9">
    <name type="scientific">Streptococcus suis (strain GZ1)</name>
    <dbReference type="NCBI Taxonomy" id="423211"/>
    <lineage>
        <taxon>Bacteria</taxon>
        <taxon>Bacillati</taxon>
        <taxon>Bacillota</taxon>
        <taxon>Bacilli</taxon>
        <taxon>Lactobacillales</taxon>
        <taxon>Streptococcaceae</taxon>
        <taxon>Streptococcus</taxon>
    </lineage>
</organism>
<evidence type="ECO:0000256" key="2">
    <source>
        <dbReference type="ARBA" id="ARBA00008034"/>
    </source>
</evidence>
<dbReference type="PANTHER" id="PTHR30477:SF0">
    <property type="entry name" value="METAL TRANSPORT SYSTEM MEMBRANE PROTEIN TM_0125-RELATED"/>
    <property type="match status" value="1"/>
</dbReference>
<feature type="transmembrane region" description="Helical" evidence="7">
    <location>
        <begin position="267"/>
        <end position="285"/>
    </location>
</feature>
<dbReference type="FunFam" id="1.10.3470.10:FF:000008">
    <property type="entry name" value="Zinc ABC transporter, permease protein"/>
    <property type="match status" value="1"/>
</dbReference>
<evidence type="ECO:0000256" key="6">
    <source>
        <dbReference type="RuleBase" id="RU003943"/>
    </source>
</evidence>
<feature type="transmembrane region" description="Helical" evidence="7">
    <location>
        <begin position="108"/>
        <end position="128"/>
    </location>
</feature>
<dbReference type="SUPFAM" id="SSF81345">
    <property type="entry name" value="ABC transporter involved in vitamin B12 uptake, BtuC"/>
    <property type="match status" value="1"/>
</dbReference>
<sequence length="290" mass="31473">MISSLLGVVSMFMKRMRRLPMFDLSVFHYDFMQRAFLAIIAMSLFSPILGVFLILRRQSLMSDTLSHVSLAGVAFGLVLGISPTLSTVLVVIVAAVFLEYLRTIYKNFMEIGTAILMSTGLAISLIVMNKSGGKSGLSLEQYLFGSIVTISQEQVIALFTIAVIVIVLTLLFLRPMYILTFDEDTAFVDGLPVRAMSIAFNVVTGVAIALMIPAAGALLVSTIMVLPASIALRLGKSFKAVIFTGMGIGFFGMVMGLLTSYYAETPASASITLIFISIFLLVNVVQKFKK</sequence>
<evidence type="ECO:0000256" key="7">
    <source>
        <dbReference type="SAM" id="Phobius"/>
    </source>
</evidence>
<comment type="subcellular location">
    <subcellularLocation>
        <location evidence="6">Cell membrane</location>
        <topology evidence="6">Multi-pass membrane protein</topology>
    </subcellularLocation>
    <subcellularLocation>
        <location evidence="1">Membrane</location>
        <topology evidence="1">Multi-pass membrane protein</topology>
    </subcellularLocation>
</comment>
<evidence type="ECO:0000256" key="5">
    <source>
        <dbReference type="ARBA" id="ARBA00023136"/>
    </source>
</evidence>
<dbReference type="GO" id="GO:0055085">
    <property type="term" value="P:transmembrane transport"/>
    <property type="evidence" value="ECO:0007669"/>
    <property type="project" value="InterPro"/>
</dbReference>
<dbReference type="CDD" id="cd06550">
    <property type="entry name" value="TM_ABC_iron-siderophores_like"/>
    <property type="match status" value="1"/>
</dbReference>
<reference evidence="8 9" key="1">
    <citation type="journal article" date="2009" name="J. Infect. Dis.">
        <title>Clinical, experimental, and genomic differences between intermediately pathogenic, highly pathogenic, and epidemic Streptococcus suis.</title>
        <authorList>
            <person name="Ye C."/>
            <person name="Zheng H."/>
            <person name="Zhang J."/>
            <person name="Jing H."/>
            <person name="Wang L."/>
            <person name="Xiong Y."/>
            <person name="Wang W."/>
            <person name="Zhou Z."/>
            <person name="Sun Q."/>
            <person name="Luo X."/>
            <person name="Du H."/>
            <person name="Gottschalk M."/>
            <person name="Xu J."/>
        </authorList>
    </citation>
    <scope>NUCLEOTIDE SEQUENCE [LARGE SCALE GENOMIC DNA]</scope>
    <source>
        <strain evidence="8 9">GZ1</strain>
    </source>
</reference>
<dbReference type="Pfam" id="PF00950">
    <property type="entry name" value="ABC-3"/>
    <property type="match status" value="1"/>
</dbReference>
<comment type="similarity">
    <text evidence="2 6">Belongs to the ABC-3 integral membrane protein family.</text>
</comment>
<dbReference type="GO" id="GO:0043190">
    <property type="term" value="C:ATP-binding cassette (ABC) transporter complex"/>
    <property type="evidence" value="ECO:0007669"/>
    <property type="project" value="InterPro"/>
</dbReference>
<dbReference type="HOGENOM" id="CLU_028808_3_1_9"/>
<name>D5AFF7_STRGZ</name>
<dbReference type="Proteomes" id="UP000002359">
    <property type="component" value="Chromosome"/>
</dbReference>
<dbReference type="InterPro" id="IPR001626">
    <property type="entry name" value="ABC_TroCD"/>
</dbReference>
<proteinExistence type="inferred from homology"/>
<gene>
    <name evidence="8" type="ordered locus">SSGZ1_0107</name>
</gene>
<evidence type="ECO:0000256" key="1">
    <source>
        <dbReference type="ARBA" id="ARBA00004141"/>
    </source>
</evidence>